<sequence>MASFGTSGSLDLKAHKIEKMVDPDEPDREKELEEKLKENELKDKAWSSTKNLDKVKYRPRCGKPIGLKWYGDGKKDDSDAFVYMIYDIDNLYDDKDWLPVEEEDDRLGKGSDKYSIKTVSVTVSTGQNSSRQAMIPDNQVKLTPGFDFMYESPLLRDFALDPNSDRRVAKDFLRVSFDRNTPDSVVGKILKDGFYCHDPHNQKNKKDALCLYRFFAYTPSQVRNRGCIMINYDADFWGSDKLVDVGDYRRLKKEFDDLEKIHVKVDKAEVRYSLVKRAIPYVWNYFGNFDKIKIVSKYAARIGLLMSPTQATIFVPDTKWARERDIVWGPEKDRKKYEFTDGCGRMSTRVAQMFRDKLNLKHLYKHQGAYGVPSVIQFRMMGCKGIFVHDPTLDAANQPWVMIRDSQWKFDWNMDTVKFLERDKDGNPGRAMGVCSNGLSRPFSFGKLNEQFVVLLDSLGLADNTFLDIQKDHFERLKRCMDDRIAAFEILSSQNRMAEADLLQETDENSPYPPEVINTLKRFRKPVVELPSSNPNEREEKNIKNAAFYIPISKSRNVYGVADISGKLKKGQCFVQVTDYVEEFDETKGTTRRVTKMVPLDNGARVLVNKCPTYHPGDFRVLENTHIPELMHLCDVIVFPVAGRHNPDFKRPHPHEMHESDLDGDEYFVSWDDRLIPEKTDKPFPCPDKTKGANQKEEITVQDLIREFTASEHLVGRINNLFIDWAKLSGAKSDECKQLAKLFNQAVDTAKHGGKVEISSHLTSVKDRDGQKVRLHAKMVAQTKKQPFKASADYLIRYKGLNNTLWPLAQKPFFYFIDISLCDSDSMMNFHCMLKYGVWTDPYERNVTKISEAFNATQRPGAMVPNNSILNERGTIYLIAYRVKNKKKFAQGVAQVIDRIGMWEYTWTPFKYSEPGMIPVQWLFCKDFEIPDLPMFGHEGKNSLLDLDHTDPIPQNIGMKLFDKFKRGKNADPMRRKLGDKLYGKISYKETLVQTSYLDKKWAENEKNLQEKIKNSTKFYETNQNTKSRNRK</sequence>
<dbReference type="EMBL" id="OU015568">
    <property type="protein sequence ID" value="CAG5087879.1"/>
    <property type="molecule type" value="Genomic_DNA"/>
</dbReference>
<comment type="catalytic activity">
    <reaction evidence="1">
        <text>RNA(n) + a ribonucleoside 5'-triphosphate = RNA(n+1) + diphosphate</text>
        <dbReference type="Rhea" id="RHEA:21248"/>
        <dbReference type="Rhea" id="RHEA-COMP:14527"/>
        <dbReference type="Rhea" id="RHEA-COMP:17342"/>
        <dbReference type="ChEBI" id="CHEBI:33019"/>
        <dbReference type="ChEBI" id="CHEBI:61557"/>
        <dbReference type="ChEBI" id="CHEBI:140395"/>
        <dbReference type="EC" id="2.7.7.48"/>
    </reaction>
</comment>
<keyword evidence="1" id="KW-0694">RNA-binding</keyword>
<evidence type="ECO:0000313" key="4">
    <source>
        <dbReference type="EMBL" id="CAG5087879.1"/>
    </source>
</evidence>
<feature type="domain" description="RDRP core" evidence="3">
    <location>
        <begin position="171"/>
        <end position="762"/>
    </location>
</feature>
<gene>
    <name evidence="4" type="ORF">OKIOD_LOCUS3214</name>
</gene>
<accession>A0ABN7S0X1</accession>
<dbReference type="PANTHER" id="PTHR23079">
    <property type="entry name" value="RNA-DEPENDENT RNA POLYMERASE"/>
    <property type="match status" value="1"/>
</dbReference>
<keyword evidence="5" id="KW-1185">Reference proteome</keyword>
<dbReference type="InterPro" id="IPR007855">
    <property type="entry name" value="RDRP"/>
</dbReference>
<dbReference type="PANTHER" id="PTHR23079:SF55">
    <property type="entry name" value="RNA-DIRECTED RNA POLYMERASE"/>
    <property type="match status" value="1"/>
</dbReference>
<proteinExistence type="inferred from homology"/>
<dbReference type="EC" id="2.7.7.48" evidence="1"/>
<keyword evidence="1" id="KW-0548">Nucleotidyltransferase</keyword>
<comment type="similarity">
    <text evidence="1">Belongs to the RdRP family.</text>
</comment>
<keyword evidence="1" id="KW-0696">RNA-directed RNA polymerase</keyword>
<protein>
    <recommendedName>
        <fullName evidence="1">RNA-dependent RNA polymerase</fullName>
        <ecNumber evidence="1">2.7.7.48</ecNumber>
    </recommendedName>
</protein>
<evidence type="ECO:0000313" key="5">
    <source>
        <dbReference type="Proteomes" id="UP001158576"/>
    </source>
</evidence>
<evidence type="ECO:0000259" key="3">
    <source>
        <dbReference type="Pfam" id="PF05183"/>
    </source>
</evidence>
<dbReference type="InterPro" id="IPR057596">
    <property type="entry name" value="RDRP_core"/>
</dbReference>
<name>A0ABN7S0X1_OIKDI</name>
<feature type="region of interest" description="Disordered" evidence="2">
    <location>
        <begin position="15"/>
        <end position="36"/>
    </location>
</feature>
<dbReference type="Pfam" id="PF05183">
    <property type="entry name" value="RdRP"/>
    <property type="match status" value="1"/>
</dbReference>
<evidence type="ECO:0000256" key="2">
    <source>
        <dbReference type="SAM" id="MobiDB-lite"/>
    </source>
</evidence>
<dbReference type="Proteomes" id="UP001158576">
    <property type="component" value="Chromosome PAR"/>
</dbReference>
<keyword evidence="1" id="KW-0808">Transferase</keyword>
<organism evidence="4 5">
    <name type="scientific">Oikopleura dioica</name>
    <name type="common">Tunicate</name>
    <dbReference type="NCBI Taxonomy" id="34765"/>
    <lineage>
        <taxon>Eukaryota</taxon>
        <taxon>Metazoa</taxon>
        <taxon>Chordata</taxon>
        <taxon>Tunicata</taxon>
        <taxon>Appendicularia</taxon>
        <taxon>Copelata</taxon>
        <taxon>Oikopleuridae</taxon>
        <taxon>Oikopleura</taxon>
    </lineage>
</organism>
<reference evidence="4 5" key="1">
    <citation type="submission" date="2021-04" db="EMBL/GenBank/DDBJ databases">
        <authorList>
            <person name="Bliznina A."/>
        </authorList>
    </citation>
    <scope>NUCLEOTIDE SEQUENCE [LARGE SCALE GENOMIC DNA]</scope>
</reference>
<evidence type="ECO:0000256" key="1">
    <source>
        <dbReference type="RuleBase" id="RU363098"/>
    </source>
</evidence>